<dbReference type="Gene3D" id="3.90.1720.10">
    <property type="entry name" value="endopeptidase domain like (from Nostoc punctiforme)"/>
    <property type="match status" value="1"/>
</dbReference>
<dbReference type="GO" id="GO:0001897">
    <property type="term" value="P:symbiont-mediated cytolysis of host cell"/>
    <property type="evidence" value="ECO:0007669"/>
    <property type="project" value="UniProtKB-ARBA"/>
</dbReference>
<dbReference type="SUPFAM" id="SSF54001">
    <property type="entry name" value="Cysteine proteinases"/>
    <property type="match status" value="1"/>
</dbReference>
<evidence type="ECO:0000313" key="4">
    <source>
        <dbReference type="Proteomes" id="UP000260425"/>
    </source>
</evidence>
<dbReference type="Proteomes" id="UP000260425">
    <property type="component" value="Segment"/>
</dbReference>
<dbReference type="Pfam" id="PF05708">
    <property type="entry name" value="Peptidase_C92"/>
    <property type="match status" value="1"/>
</dbReference>
<evidence type="ECO:0000313" key="3">
    <source>
        <dbReference type="EMBL" id="AXH71135.1"/>
    </source>
</evidence>
<evidence type="ECO:0000256" key="2">
    <source>
        <dbReference type="ARBA" id="ARBA00034814"/>
    </source>
</evidence>
<protein>
    <recommendedName>
        <fullName evidence="2">Protein OPG091</fullName>
    </recommendedName>
</protein>
<organism evidence="3 4">
    <name type="scientific">Bacillus phage BSP38</name>
    <dbReference type="NCBI Taxonomy" id="2283013"/>
    <lineage>
        <taxon>Viruses</taxon>
        <taxon>Duplodnaviria</taxon>
        <taxon>Heunggongvirae</taxon>
        <taxon>Uroviricota</taxon>
        <taxon>Caudoviricetes</taxon>
        <taxon>Herelleviridae</taxon>
        <taxon>Bastillevirinae</taxon>
        <taxon>Jeonjuvirus</taxon>
        <taxon>Jeonjuvirus BSP38</taxon>
    </lineage>
</organism>
<comment type="similarity">
    <text evidence="1">Belongs to the orthopoxvirus OPG091 family.</text>
</comment>
<dbReference type="EMBL" id="MH606185">
    <property type="protein sequence ID" value="AXH71135.1"/>
    <property type="molecule type" value="Genomic_DNA"/>
</dbReference>
<dbReference type="InterPro" id="IPR024453">
    <property type="entry name" value="Peptidase_C92"/>
</dbReference>
<evidence type="ECO:0000256" key="1">
    <source>
        <dbReference type="ARBA" id="ARBA00034761"/>
    </source>
</evidence>
<keyword evidence="4" id="KW-1185">Reference proteome</keyword>
<organismHost>
    <name type="scientific">Bacillus subtilis</name>
    <dbReference type="NCBI Taxonomy" id="1423"/>
</organismHost>
<gene>
    <name evidence="3" type="ORF">BSP38_093</name>
</gene>
<reference evidence="3 4" key="1">
    <citation type="submission" date="2018-07" db="EMBL/GenBank/DDBJ databases">
        <title>Complete nucleotide sequence of Bacillus phage BSP38.</title>
        <authorList>
            <person name="Ghosh K."/>
            <person name="Kim K.-P."/>
        </authorList>
    </citation>
    <scope>NUCLEOTIDE SEQUENCE [LARGE SCALE GENOMIC DNA]</scope>
</reference>
<proteinExistence type="inferred from homology"/>
<accession>A0A345MJV3</accession>
<sequence length="159" mass="18279">MNTIQPGDVIFYRPSGFIGWAISKITKSEYSHVALVVSPDHIIEANRFIKSRIADLHYTKEIHSVYRLKNLPADTRLKIINNALSMLDVGYDYSQLFGLFLRLVFDIKTNIFNKVNKYICSEIIDNSFVKAGVPRKDQENIGDITPQELLDKYSLHKVM</sequence>
<dbReference type="InterPro" id="IPR038765">
    <property type="entry name" value="Papain-like_cys_pep_sf"/>
</dbReference>
<name>A0A345MJV3_BPBSP</name>